<proteinExistence type="predicted"/>
<evidence type="ECO:0000256" key="1">
    <source>
        <dbReference type="SAM" id="Coils"/>
    </source>
</evidence>
<organism evidence="3 4">
    <name type="scientific">Phytophthora oleae</name>
    <dbReference type="NCBI Taxonomy" id="2107226"/>
    <lineage>
        <taxon>Eukaryota</taxon>
        <taxon>Sar</taxon>
        <taxon>Stramenopiles</taxon>
        <taxon>Oomycota</taxon>
        <taxon>Peronosporomycetes</taxon>
        <taxon>Peronosporales</taxon>
        <taxon>Peronosporaceae</taxon>
        <taxon>Phytophthora</taxon>
    </lineage>
</organism>
<feature type="coiled-coil region" evidence="1">
    <location>
        <begin position="84"/>
        <end position="155"/>
    </location>
</feature>
<gene>
    <name evidence="3" type="ORF">V7S43_018003</name>
</gene>
<keyword evidence="4" id="KW-1185">Reference proteome</keyword>
<dbReference type="AlphaFoldDB" id="A0ABD3ERJ1"/>
<dbReference type="Proteomes" id="UP001632037">
    <property type="component" value="Unassembled WGS sequence"/>
</dbReference>
<comment type="caution">
    <text evidence="3">The sequence shown here is derived from an EMBL/GenBank/DDBJ whole genome shotgun (WGS) entry which is preliminary data.</text>
</comment>
<accession>A0ABD3ERJ1</accession>
<evidence type="ECO:0008006" key="5">
    <source>
        <dbReference type="Google" id="ProtNLM"/>
    </source>
</evidence>
<feature type="compositionally biased region" description="Polar residues" evidence="2">
    <location>
        <begin position="32"/>
        <end position="64"/>
    </location>
</feature>
<dbReference type="EMBL" id="JBIMZQ010000069">
    <property type="protein sequence ID" value="KAL3657090.1"/>
    <property type="molecule type" value="Genomic_DNA"/>
</dbReference>
<evidence type="ECO:0000313" key="3">
    <source>
        <dbReference type="EMBL" id="KAL3657090.1"/>
    </source>
</evidence>
<evidence type="ECO:0000256" key="2">
    <source>
        <dbReference type="SAM" id="MobiDB-lite"/>
    </source>
</evidence>
<keyword evidence="1" id="KW-0175">Coiled coil</keyword>
<sequence>MDAASLSALTQFLHEFRSSEFDTLDDGRSETDTLSPTSTASETGQPGATRSSSQRINTTNSNAADGSAKRRRTVQSNKRQNRYLAKVRGERETLRQQVTQLSTALQELKKAQARSAAQAAGDFSLAAWKSTAVRQKELRLEAEAKQRRLKALVEEQTRVVRSMNELLQQRMVCGPTPSLQTRPPADGPLFKVFAQELDALYAITNDVVGGADFKLSARPLQFELTRDWSQDMTFLESVHATAIPFGFEETSRALTRALLENANGTCARNNEPKNTTALRRYMDFTHELGASASLILHSVVRKYVEADRVVFVWRALTEGQGDFMRLYTDETAWYVLRPATEGSSLVLETYTRLVPVGFSLTSEADARGNAFVKVLAKADEEDVDDIMQMFEQMLTDQAHTVCS</sequence>
<evidence type="ECO:0000313" key="4">
    <source>
        <dbReference type="Proteomes" id="UP001632037"/>
    </source>
</evidence>
<reference evidence="3 4" key="1">
    <citation type="submission" date="2024-09" db="EMBL/GenBank/DDBJ databases">
        <title>Genome sequencing and assembly of Phytophthora oleae, isolate VK10A, causative agent of rot of olive drupes.</title>
        <authorList>
            <person name="Conti Taguali S."/>
            <person name="Riolo M."/>
            <person name="La Spada F."/>
            <person name="Cacciola S.O."/>
            <person name="Dionisio G."/>
        </authorList>
    </citation>
    <scope>NUCLEOTIDE SEQUENCE [LARGE SCALE GENOMIC DNA]</scope>
    <source>
        <strain evidence="3 4">VK10A</strain>
    </source>
</reference>
<feature type="compositionally biased region" description="Basic and acidic residues" evidence="2">
    <location>
        <begin position="22"/>
        <end position="31"/>
    </location>
</feature>
<name>A0ABD3ERJ1_9STRA</name>
<protein>
    <recommendedName>
        <fullName evidence="5">BZIP domain-containing protein</fullName>
    </recommendedName>
</protein>
<feature type="region of interest" description="Disordered" evidence="2">
    <location>
        <begin position="22"/>
        <end position="80"/>
    </location>
</feature>